<organism evidence="8 9">
    <name type="scientific">Amycolatopsis australiensis</name>
    <dbReference type="NCBI Taxonomy" id="546364"/>
    <lineage>
        <taxon>Bacteria</taxon>
        <taxon>Bacillati</taxon>
        <taxon>Actinomycetota</taxon>
        <taxon>Actinomycetes</taxon>
        <taxon>Pseudonocardiales</taxon>
        <taxon>Pseudonocardiaceae</taxon>
        <taxon>Amycolatopsis</taxon>
    </lineage>
</organism>
<dbReference type="PANTHER" id="PTHR43124:SF3">
    <property type="entry name" value="CHLORAMPHENICOL EFFLUX PUMP RV0191"/>
    <property type="match status" value="1"/>
</dbReference>
<evidence type="ECO:0000256" key="1">
    <source>
        <dbReference type="ARBA" id="ARBA00004651"/>
    </source>
</evidence>
<dbReference type="EMBL" id="FPJG01000006">
    <property type="protein sequence ID" value="SFW79678.1"/>
    <property type="molecule type" value="Genomic_DNA"/>
</dbReference>
<evidence type="ECO:0000313" key="9">
    <source>
        <dbReference type="Proteomes" id="UP000182740"/>
    </source>
</evidence>
<sequence>MTTSRTVPRASTRAWAGVAAITASLFVFVTTELMPVGLLTPISAGLSVSVGLAGMMVTLYGISAGVGVPFLVAWSRTVNRRALLAALLVIMALGNLVTAVSPNFPVVLAARLVTGFAHGVFWAIGVAMAMRLVPGDKASKAAAVVLSGMSIATVAGMPLGTFIESLTGWRTTFLIWSGLSVVVLLAVVLTLPSLPSRSAVPVREVFALPLRNGRLRVVMTTVALYVLGHFGAYTFIRPLMEQRAGMSPVWITGLLIVFGVGGAAGNFVAGHTVTTNMRATFIAACTGLVGSLLLVLLIGTGPAGLAVAVVLWGVSFGAANLCQVNMMLAAAPDTFEAAMSLNTMGYNISIALGALLGGLFATGFGTTGAVWFGVALTAVALLTAFGAHRDGAAPASAEDEVAQP</sequence>
<keyword evidence="2" id="KW-1003">Cell membrane</keyword>
<dbReference type="RefSeq" id="WP_072478367.1">
    <property type="nucleotide sequence ID" value="NZ_FPJG01000006.1"/>
</dbReference>
<dbReference type="PANTHER" id="PTHR43124">
    <property type="entry name" value="PURINE EFFLUX PUMP PBUE"/>
    <property type="match status" value="1"/>
</dbReference>
<feature type="transmembrane region" description="Helical" evidence="6">
    <location>
        <begin position="50"/>
        <end position="75"/>
    </location>
</feature>
<dbReference type="InterPro" id="IPR050189">
    <property type="entry name" value="MFS_Efflux_Transporters"/>
</dbReference>
<keyword evidence="4 6" id="KW-1133">Transmembrane helix</keyword>
<protein>
    <submittedName>
        <fullName evidence="8">Predicted arabinose efflux permease, MFS family</fullName>
    </submittedName>
</protein>
<feature type="transmembrane region" description="Helical" evidence="6">
    <location>
        <begin position="305"/>
        <end position="331"/>
    </location>
</feature>
<dbReference type="InterPro" id="IPR011701">
    <property type="entry name" value="MFS"/>
</dbReference>
<feature type="transmembrane region" description="Helical" evidence="6">
    <location>
        <begin position="106"/>
        <end position="129"/>
    </location>
</feature>
<dbReference type="Proteomes" id="UP000182740">
    <property type="component" value="Unassembled WGS sequence"/>
</dbReference>
<reference evidence="9" key="1">
    <citation type="submission" date="2016-11" db="EMBL/GenBank/DDBJ databases">
        <authorList>
            <person name="Varghese N."/>
            <person name="Submissions S."/>
        </authorList>
    </citation>
    <scope>NUCLEOTIDE SEQUENCE [LARGE SCALE GENOMIC DNA]</scope>
    <source>
        <strain evidence="9">DSM 44671</strain>
    </source>
</reference>
<evidence type="ECO:0000256" key="5">
    <source>
        <dbReference type="ARBA" id="ARBA00023136"/>
    </source>
</evidence>
<dbReference type="Gene3D" id="1.20.1250.20">
    <property type="entry name" value="MFS general substrate transporter like domains"/>
    <property type="match status" value="1"/>
</dbReference>
<name>A0A1K1S5T1_9PSEU</name>
<gene>
    <name evidence="8" type="ORF">SAMN04489730_4801</name>
</gene>
<feature type="transmembrane region" description="Helical" evidence="6">
    <location>
        <begin position="215"/>
        <end position="236"/>
    </location>
</feature>
<keyword evidence="5 6" id="KW-0472">Membrane</keyword>
<feature type="transmembrane region" description="Helical" evidence="6">
    <location>
        <begin position="368"/>
        <end position="387"/>
    </location>
</feature>
<dbReference type="InterPro" id="IPR036259">
    <property type="entry name" value="MFS_trans_sf"/>
</dbReference>
<evidence type="ECO:0000256" key="3">
    <source>
        <dbReference type="ARBA" id="ARBA00022692"/>
    </source>
</evidence>
<dbReference type="AlphaFoldDB" id="A0A1K1S5T1"/>
<dbReference type="CDD" id="cd17324">
    <property type="entry name" value="MFS_NepI_like"/>
    <property type="match status" value="1"/>
</dbReference>
<feature type="transmembrane region" description="Helical" evidence="6">
    <location>
        <begin position="82"/>
        <end position="100"/>
    </location>
</feature>
<dbReference type="GO" id="GO:0022857">
    <property type="term" value="F:transmembrane transporter activity"/>
    <property type="evidence" value="ECO:0007669"/>
    <property type="project" value="InterPro"/>
</dbReference>
<dbReference type="SUPFAM" id="SSF103473">
    <property type="entry name" value="MFS general substrate transporter"/>
    <property type="match status" value="1"/>
</dbReference>
<proteinExistence type="predicted"/>
<evidence type="ECO:0000259" key="7">
    <source>
        <dbReference type="PROSITE" id="PS50850"/>
    </source>
</evidence>
<dbReference type="OrthoDB" id="9814237at2"/>
<evidence type="ECO:0000313" key="8">
    <source>
        <dbReference type="EMBL" id="SFW79678.1"/>
    </source>
</evidence>
<dbReference type="Pfam" id="PF07690">
    <property type="entry name" value="MFS_1"/>
    <property type="match status" value="1"/>
</dbReference>
<dbReference type="GO" id="GO:0005886">
    <property type="term" value="C:plasma membrane"/>
    <property type="evidence" value="ECO:0007669"/>
    <property type="project" value="UniProtKB-SubCell"/>
</dbReference>
<evidence type="ECO:0000256" key="6">
    <source>
        <dbReference type="SAM" id="Phobius"/>
    </source>
</evidence>
<feature type="domain" description="Major facilitator superfamily (MFS) profile" evidence="7">
    <location>
        <begin position="16"/>
        <end position="392"/>
    </location>
</feature>
<keyword evidence="9" id="KW-1185">Reference proteome</keyword>
<evidence type="ECO:0000256" key="2">
    <source>
        <dbReference type="ARBA" id="ARBA00022475"/>
    </source>
</evidence>
<accession>A0A1K1S5T1</accession>
<feature type="transmembrane region" description="Helical" evidence="6">
    <location>
        <begin position="12"/>
        <end position="30"/>
    </location>
</feature>
<feature type="transmembrane region" description="Helical" evidence="6">
    <location>
        <begin position="281"/>
        <end position="299"/>
    </location>
</feature>
<feature type="transmembrane region" description="Helical" evidence="6">
    <location>
        <begin position="173"/>
        <end position="194"/>
    </location>
</feature>
<dbReference type="InterPro" id="IPR020846">
    <property type="entry name" value="MFS_dom"/>
</dbReference>
<evidence type="ECO:0000256" key="4">
    <source>
        <dbReference type="ARBA" id="ARBA00022989"/>
    </source>
</evidence>
<dbReference type="PROSITE" id="PS50850">
    <property type="entry name" value="MFS"/>
    <property type="match status" value="1"/>
</dbReference>
<feature type="transmembrane region" description="Helical" evidence="6">
    <location>
        <begin position="141"/>
        <end position="161"/>
    </location>
</feature>
<feature type="transmembrane region" description="Helical" evidence="6">
    <location>
        <begin position="248"/>
        <end position="269"/>
    </location>
</feature>
<keyword evidence="3 6" id="KW-0812">Transmembrane</keyword>
<feature type="transmembrane region" description="Helical" evidence="6">
    <location>
        <begin position="343"/>
        <end position="362"/>
    </location>
</feature>
<comment type="subcellular location">
    <subcellularLocation>
        <location evidence="1">Cell membrane</location>
        <topology evidence="1">Multi-pass membrane protein</topology>
    </subcellularLocation>
</comment>